<evidence type="ECO:0000313" key="1">
    <source>
        <dbReference type="EMBL" id="MPM52137.1"/>
    </source>
</evidence>
<accession>A0A645AGI9</accession>
<comment type="caution">
    <text evidence="1">The sequence shown here is derived from an EMBL/GenBank/DDBJ whole genome shotgun (WGS) entry which is preliminary data.</text>
</comment>
<protein>
    <submittedName>
        <fullName evidence="1">Uncharacterized protein</fullName>
    </submittedName>
</protein>
<proteinExistence type="predicted"/>
<reference evidence="1" key="1">
    <citation type="submission" date="2019-08" db="EMBL/GenBank/DDBJ databases">
        <authorList>
            <person name="Kucharzyk K."/>
            <person name="Murdoch R.W."/>
            <person name="Higgins S."/>
            <person name="Loffler F."/>
        </authorList>
    </citation>
    <scope>NUCLEOTIDE SEQUENCE</scope>
</reference>
<name>A0A645AGI9_9ZZZZ</name>
<sequence length="113" mass="12313">MGGHAGLVVGGAASVEPVATTLGLERIRRPVRRIAGGLDVHVRVEANRRLARIDVEVRDHRGLTAGPDDLHPITVEFLQMVCDPFGDRLHVGGMLGLRANRRNSHQLHEILGH</sequence>
<organism evidence="1">
    <name type="scientific">bioreactor metagenome</name>
    <dbReference type="NCBI Taxonomy" id="1076179"/>
    <lineage>
        <taxon>unclassified sequences</taxon>
        <taxon>metagenomes</taxon>
        <taxon>ecological metagenomes</taxon>
    </lineage>
</organism>
<gene>
    <name evidence="1" type="ORF">SDC9_98893</name>
</gene>
<dbReference type="AlphaFoldDB" id="A0A645AGI9"/>
<dbReference type="EMBL" id="VSSQ01013726">
    <property type="protein sequence ID" value="MPM52137.1"/>
    <property type="molecule type" value="Genomic_DNA"/>
</dbReference>